<evidence type="ECO:0000256" key="16">
    <source>
        <dbReference type="PIRSR" id="PIRSR038455-2"/>
    </source>
</evidence>
<keyword evidence="5 14" id="KW-0808">Transferase</keyword>
<keyword evidence="7 18" id="KW-0732">Signal</keyword>
<comment type="catalytic activity">
    <reaction evidence="13 14">
        <text>S-sulfanyl-L-cysteinyl-[SoxY protein] + thiosulfate + 2 Fe(III)-[cytochrome c] = S-(2-sulfodisulfanyl)-L-cysteinyl-[SoxY protein] + 2 Fe(II)-[cytochrome c] + 2 H(+)</text>
        <dbReference type="Rhea" id="RHEA:51224"/>
        <dbReference type="Rhea" id="RHEA-COMP:10350"/>
        <dbReference type="Rhea" id="RHEA-COMP:14399"/>
        <dbReference type="Rhea" id="RHEA-COMP:14689"/>
        <dbReference type="Rhea" id="RHEA-COMP:14690"/>
        <dbReference type="ChEBI" id="CHEBI:15378"/>
        <dbReference type="ChEBI" id="CHEBI:29033"/>
        <dbReference type="ChEBI" id="CHEBI:29034"/>
        <dbReference type="ChEBI" id="CHEBI:33542"/>
        <dbReference type="ChEBI" id="CHEBI:61963"/>
        <dbReference type="ChEBI" id="CHEBI:140664"/>
        <dbReference type="EC" id="2.8.5.2"/>
    </reaction>
</comment>
<dbReference type="NCBIfam" id="TIGR04484">
    <property type="entry name" value="thiosulf_SoxA"/>
    <property type="match status" value="1"/>
</dbReference>
<evidence type="ECO:0000256" key="17">
    <source>
        <dbReference type="PIRSR" id="PIRSR038455-3"/>
    </source>
</evidence>
<dbReference type="Gene3D" id="1.10.760.10">
    <property type="entry name" value="Cytochrome c-like domain"/>
    <property type="match status" value="2"/>
</dbReference>
<dbReference type="InterPro" id="IPR009056">
    <property type="entry name" value="Cyt_c-like_dom"/>
</dbReference>
<keyword evidence="6 14" id="KW-0479">Metal-binding</keyword>
<evidence type="ECO:0000256" key="18">
    <source>
        <dbReference type="SAM" id="SignalP"/>
    </source>
</evidence>
<feature type="signal peptide" evidence="18">
    <location>
        <begin position="1"/>
        <end position="26"/>
    </location>
</feature>
<dbReference type="EC" id="2.8.5.2" evidence="14"/>
<evidence type="ECO:0000256" key="11">
    <source>
        <dbReference type="ARBA" id="ARBA00025746"/>
    </source>
</evidence>
<feature type="binding site" description="covalent" evidence="16">
    <location>
        <position position="177"/>
    </location>
    <ligand>
        <name>heme c</name>
        <dbReference type="ChEBI" id="CHEBI:61717"/>
        <label>2</label>
    </ligand>
</feature>
<evidence type="ECO:0000256" key="4">
    <source>
        <dbReference type="ARBA" id="ARBA00022617"/>
    </source>
</evidence>
<evidence type="ECO:0000259" key="19">
    <source>
        <dbReference type="PROSITE" id="PS51007"/>
    </source>
</evidence>
<dbReference type="EMBL" id="PVTV01000011">
    <property type="protein sequence ID" value="PRY99000.1"/>
    <property type="molecule type" value="Genomic_DNA"/>
</dbReference>
<evidence type="ECO:0000313" key="21">
    <source>
        <dbReference type="Proteomes" id="UP000238308"/>
    </source>
</evidence>
<dbReference type="GO" id="GO:0020037">
    <property type="term" value="F:heme binding"/>
    <property type="evidence" value="ECO:0007669"/>
    <property type="project" value="InterPro"/>
</dbReference>
<feature type="domain" description="Cytochrome c" evidence="19">
    <location>
        <begin position="157"/>
        <end position="249"/>
    </location>
</feature>
<feature type="binding site" description="axial binding residue" evidence="17">
    <location>
        <position position="222"/>
    </location>
    <ligand>
        <name>heme c</name>
        <dbReference type="ChEBI" id="CHEBI:61717"/>
        <label>2</label>
    </ligand>
    <ligandPart>
        <name>Fe</name>
        <dbReference type="ChEBI" id="CHEBI:18248"/>
    </ligandPart>
</feature>
<evidence type="ECO:0000256" key="10">
    <source>
        <dbReference type="ARBA" id="ARBA00023004"/>
    </source>
</evidence>
<feature type="binding site" description="covalent" evidence="16">
    <location>
        <position position="78"/>
    </location>
    <ligand>
        <name>heme c</name>
        <dbReference type="ChEBI" id="CHEBI:61717"/>
        <label>1</label>
    </ligand>
</feature>
<evidence type="ECO:0000256" key="12">
    <source>
        <dbReference type="ARBA" id="ARBA00048077"/>
    </source>
</evidence>
<gene>
    <name evidence="20" type="ORF">BCM14_0437</name>
</gene>
<dbReference type="GO" id="GO:0042597">
    <property type="term" value="C:periplasmic space"/>
    <property type="evidence" value="ECO:0007669"/>
    <property type="project" value="UniProtKB-SubCell"/>
</dbReference>
<proteinExistence type="inferred from homology"/>
<keyword evidence="3 14" id="KW-0813">Transport</keyword>
<name>A0A2T0XJE1_9BURK</name>
<dbReference type="GO" id="GO:0016669">
    <property type="term" value="F:oxidoreductase activity, acting on a sulfur group of donors, cytochrome as acceptor"/>
    <property type="evidence" value="ECO:0007669"/>
    <property type="project" value="InterPro"/>
</dbReference>
<comment type="caution">
    <text evidence="20">The sequence shown here is derived from an EMBL/GenBank/DDBJ whole genome shotgun (WGS) entry which is preliminary data.</text>
</comment>
<comment type="similarity">
    <text evidence="11 14">Belongs to the SoxA family.</text>
</comment>
<dbReference type="GO" id="GO:0019417">
    <property type="term" value="P:sulfur oxidation"/>
    <property type="evidence" value="ECO:0007669"/>
    <property type="project" value="InterPro"/>
</dbReference>
<evidence type="ECO:0000256" key="9">
    <source>
        <dbReference type="ARBA" id="ARBA00022982"/>
    </source>
</evidence>
<dbReference type="AlphaFoldDB" id="A0A2T0XJE1"/>
<feature type="binding site" description="axial binding residue" evidence="17">
    <location>
        <position position="82"/>
    </location>
    <ligand>
        <name>heme c</name>
        <dbReference type="ChEBI" id="CHEBI:61717"/>
        <label>1</label>
    </ligand>
    <ligandPart>
        <name>Fe</name>
        <dbReference type="ChEBI" id="CHEBI:18248"/>
    </ligandPart>
</feature>
<organism evidence="20 21">
    <name type="scientific">Jezberella montanilacus</name>
    <dbReference type="NCBI Taxonomy" id="323426"/>
    <lineage>
        <taxon>Bacteria</taxon>
        <taxon>Pseudomonadati</taxon>
        <taxon>Pseudomonadota</taxon>
        <taxon>Betaproteobacteria</taxon>
        <taxon>Burkholderiales</taxon>
        <taxon>Alcaligenaceae</taxon>
        <taxon>Jezberella</taxon>
    </lineage>
</organism>
<comment type="subcellular location">
    <subcellularLocation>
        <location evidence="1 14">Periplasm</location>
    </subcellularLocation>
</comment>
<keyword evidence="9 14" id="KW-0249">Electron transport</keyword>
<evidence type="ECO:0000256" key="3">
    <source>
        <dbReference type="ARBA" id="ARBA00022448"/>
    </source>
</evidence>
<dbReference type="GO" id="GO:0046872">
    <property type="term" value="F:metal ion binding"/>
    <property type="evidence" value="ECO:0007669"/>
    <property type="project" value="UniProtKB-KW"/>
</dbReference>
<evidence type="ECO:0000256" key="14">
    <source>
        <dbReference type="PIRNR" id="PIRNR038455"/>
    </source>
</evidence>
<feature type="chain" id="PRO_5015442077" description="SoxAX cytochrome complex subunit A" evidence="18">
    <location>
        <begin position="27"/>
        <end position="261"/>
    </location>
</feature>
<dbReference type="GO" id="GO:0016740">
    <property type="term" value="F:transferase activity"/>
    <property type="evidence" value="ECO:0007669"/>
    <property type="project" value="UniProtKB-KW"/>
</dbReference>
<feature type="active site" description="Cysteine persulfide intermediate" evidence="15">
    <location>
        <position position="222"/>
    </location>
</feature>
<dbReference type="InterPro" id="IPR036909">
    <property type="entry name" value="Cyt_c-like_dom_sf"/>
</dbReference>
<keyword evidence="8 14" id="KW-0574">Periplasm</keyword>
<feature type="binding site" description="covalent" evidence="16">
    <location>
        <position position="81"/>
    </location>
    <ligand>
        <name>heme c</name>
        <dbReference type="ChEBI" id="CHEBI:61717"/>
        <label>1</label>
    </ligand>
</feature>
<dbReference type="RefSeq" id="WP_106226348.1">
    <property type="nucleotide sequence ID" value="NZ_PVTV01000011.1"/>
</dbReference>
<comment type="subunit">
    <text evidence="2 14">Heterodimer of SoxA and SoxX.</text>
</comment>
<feature type="binding site" description="axial binding residue" evidence="17">
    <location>
        <position position="181"/>
    </location>
    <ligand>
        <name>heme c</name>
        <dbReference type="ChEBI" id="CHEBI:61717"/>
        <label>2</label>
    </ligand>
    <ligandPart>
        <name>Fe</name>
        <dbReference type="ChEBI" id="CHEBI:18248"/>
    </ligandPart>
</feature>
<keyword evidence="21" id="KW-1185">Reference proteome</keyword>
<reference evidence="20 21" key="1">
    <citation type="submission" date="2018-03" db="EMBL/GenBank/DDBJ databases">
        <title>Genomic Encyclopedia of Type Strains, Phase III (KMG-III): the genomes of soil and plant-associated and newly described type strains.</title>
        <authorList>
            <person name="Whitman W."/>
        </authorList>
    </citation>
    <scope>NUCLEOTIDE SEQUENCE [LARGE SCALE GENOMIC DNA]</scope>
    <source>
        <strain evidence="20 21">MWH-P2sevCIIIb</strain>
    </source>
</reference>
<evidence type="ECO:0000313" key="20">
    <source>
        <dbReference type="EMBL" id="PRY99000.1"/>
    </source>
</evidence>
<feature type="binding site" description="axial binding residue" evidence="17">
    <location>
        <position position="114"/>
    </location>
    <ligand>
        <name>heme c</name>
        <dbReference type="ChEBI" id="CHEBI:61717"/>
        <label>1</label>
    </ligand>
    <ligandPart>
        <name>Fe</name>
        <dbReference type="ChEBI" id="CHEBI:18248"/>
    </ligandPart>
</feature>
<keyword evidence="10 14" id="KW-0408">Iron</keyword>
<accession>A0A2T0XJE1</accession>
<dbReference type="SUPFAM" id="SSF46626">
    <property type="entry name" value="Cytochrome c"/>
    <property type="match status" value="2"/>
</dbReference>
<evidence type="ECO:0000256" key="15">
    <source>
        <dbReference type="PIRSR" id="PIRSR038455-1"/>
    </source>
</evidence>
<feature type="binding site" evidence="16">
    <location>
        <position position="218"/>
    </location>
    <ligand>
        <name>substrate</name>
    </ligand>
</feature>
<feature type="binding site" description="covalent" evidence="16">
    <location>
        <position position="180"/>
    </location>
    <ligand>
        <name>heme c</name>
        <dbReference type="ChEBI" id="CHEBI:61717"/>
        <label>2</label>
    </ligand>
</feature>
<dbReference type="Proteomes" id="UP000238308">
    <property type="component" value="Unassembled WGS sequence"/>
</dbReference>
<evidence type="ECO:0000256" key="5">
    <source>
        <dbReference type="ARBA" id="ARBA00022679"/>
    </source>
</evidence>
<evidence type="ECO:0000256" key="1">
    <source>
        <dbReference type="ARBA" id="ARBA00004418"/>
    </source>
</evidence>
<comment type="cofactor">
    <cofactor evidence="16">
        <name>heme</name>
        <dbReference type="ChEBI" id="CHEBI:30413"/>
    </cofactor>
    <text evidence="16">Binds 2 heme groups per subunit.</text>
</comment>
<dbReference type="GO" id="GO:0070069">
    <property type="term" value="C:cytochrome complex"/>
    <property type="evidence" value="ECO:0007669"/>
    <property type="project" value="InterPro"/>
</dbReference>
<dbReference type="InterPro" id="IPR025710">
    <property type="entry name" value="SoxA"/>
</dbReference>
<evidence type="ECO:0000256" key="13">
    <source>
        <dbReference type="ARBA" id="ARBA00048423"/>
    </source>
</evidence>
<keyword evidence="4 14" id="KW-0349">Heme</keyword>
<evidence type="ECO:0000256" key="2">
    <source>
        <dbReference type="ARBA" id="ARBA00011530"/>
    </source>
</evidence>
<dbReference type="Pfam" id="PF21342">
    <property type="entry name" value="SoxA-TsdA_cyt-c"/>
    <property type="match status" value="2"/>
</dbReference>
<evidence type="ECO:0000256" key="8">
    <source>
        <dbReference type="ARBA" id="ARBA00022764"/>
    </source>
</evidence>
<comment type="catalytic activity">
    <reaction evidence="12 14">
        <text>L-cysteinyl-[SoxY protein] + thiosulfate + 2 Fe(III)-[cytochrome c] = S-sulfosulfanyl-L-cysteinyl-[SoxY protein] + 2 Fe(II)-[cytochrome c] + 2 H(+)</text>
        <dbReference type="Rhea" id="RHEA:56720"/>
        <dbReference type="Rhea" id="RHEA-COMP:10350"/>
        <dbReference type="Rhea" id="RHEA-COMP:14328"/>
        <dbReference type="Rhea" id="RHEA-COMP:14399"/>
        <dbReference type="Rhea" id="RHEA-COMP:14691"/>
        <dbReference type="ChEBI" id="CHEBI:15378"/>
        <dbReference type="ChEBI" id="CHEBI:29033"/>
        <dbReference type="ChEBI" id="CHEBI:29034"/>
        <dbReference type="ChEBI" id="CHEBI:29950"/>
        <dbReference type="ChEBI" id="CHEBI:33542"/>
        <dbReference type="ChEBI" id="CHEBI:139321"/>
        <dbReference type="EC" id="2.8.5.2"/>
    </reaction>
</comment>
<evidence type="ECO:0000256" key="6">
    <source>
        <dbReference type="ARBA" id="ARBA00022723"/>
    </source>
</evidence>
<sequence>MSLAIRSQWYLCLLGLALLIPRAACAQQAKDPRQSSYELMSAENKAMQDNPDSNPAAFWLLDGQALWSEQHGSQQKSCAACHGDASKTMRGVAASFPKLRQGRLTSLEEQINQCRTRRLDLPSVAHESKTSLALTTYVAAQSKGLAIQVDHAPAAMKQVEAGRALFNQRMGQLNLSCAQCHDQRAGLKLGGSAIPQAHPTGYPIYRLEWQSVGSLERRLRNCMIGVRAEPFPFDSTEIKQLEAFLMWRARGLLIETPGVRP</sequence>
<evidence type="ECO:0000256" key="7">
    <source>
        <dbReference type="ARBA" id="ARBA00022729"/>
    </source>
</evidence>
<dbReference type="OrthoDB" id="9808312at2"/>
<dbReference type="GO" id="GO:0009055">
    <property type="term" value="F:electron transfer activity"/>
    <property type="evidence" value="ECO:0007669"/>
    <property type="project" value="InterPro"/>
</dbReference>
<protein>
    <recommendedName>
        <fullName evidence="14">SoxAX cytochrome complex subunit A</fullName>
        <ecNumber evidence="14">2.8.5.2</ecNumber>
    </recommendedName>
    <alternativeName>
        <fullName evidence="14">Protein SoxA</fullName>
    </alternativeName>
    <alternativeName>
        <fullName evidence="14">Sulfur oxidizing protein A</fullName>
    </alternativeName>
    <alternativeName>
        <fullName evidence="14">Thiosulfate-oxidizing multienzyme system protein SoxA</fullName>
    </alternativeName>
</protein>
<dbReference type="PROSITE" id="PS51007">
    <property type="entry name" value="CYTC"/>
    <property type="match status" value="1"/>
</dbReference>
<dbReference type="PIRSF" id="PIRSF038455">
    <property type="entry name" value="SoxA"/>
    <property type="match status" value="1"/>
</dbReference>